<dbReference type="EC" id="2.4.1.17" evidence="3"/>
<evidence type="ECO:0000256" key="1">
    <source>
        <dbReference type="ARBA" id="ARBA00004370"/>
    </source>
</evidence>
<dbReference type="PROSITE" id="PS00375">
    <property type="entry name" value="UDPGT"/>
    <property type="match status" value="1"/>
</dbReference>
<evidence type="ECO:0000256" key="2">
    <source>
        <dbReference type="ARBA" id="ARBA00009995"/>
    </source>
</evidence>
<evidence type="ECO:0000256" key="3">
    <source>
        <dbReference type="ARBA" id="ARBA00012544"/>
    </source>
</evidence>
<evidence type="ECO:0000256" key="7">
    <source>
        <dbReference type="ARBA" id="ARBA00022989"/>
    </source>
</evidence>
<dbReference type="AlphaFoldDB" id="A0A6P3W1X3"/>
<dbReference type="InterPro" id="IPR050271">
    <property type="entry name" value="UDP-glycosyltransferase"/>
</dbReference>
<keyword evidence="10" id="KW-0732">Signal</keyword>
<dbReference type="KEGG" id="char:105902920"/>
<dbReference type="FunFam" id="3.40.50.2000:FF:000001">
    <property type="entry name" value="UDP-glucuronosyltransferase"/>
    <property type="match status" value="1"/>
</dbReference>
<dbReference type="SUPFAM" id="SSF53756">
    <property type="entry name" value="UDP-Glycosyltransferase/glycogen phosphorylase"/>
    <property type="match status" value="2"/>
</dbReference>
<evidence type="ECO:0000256" key="8">
    <source>
        <dbReference type="ARBA" id="ARBA00023136"/>
    </source>
</evidence>
<dbReference type="GO" id="GO:0016020">
    <property type="term" value="C:membrane"/>
    <property type="evidence" value="ECO:0007669"/>
    <property type="project" value="UniProtKB-SubCell"/>
</dbReference>
<protein>
    <recommendedName>
        <fullName evidence="3">glucuronosyltransferase</fullName>
        <ecNumber evidence="3">2.4.1.17</ecNumber>
    </recommendedName>
</protein>
<keyword evidence="11" id="KW-1185">Reference proteome</keyword>
<feature type="chain" id="PRO_5027858103" description="glucuronosyltransferase" evidence="10">
    <location>
        <begin position="22"/>
        <end position="737"/>
    </location>
</feature>
<dbReference type="Gene3D" id="3.40.50.2000">
    <property type="entry name" value="Glycogen Phosphorylase B"/>
    <property type="match status" value="3"/>
</dbReference>
<comment type="subcellular location">
    <subcellularLocation>
        <location evidence="1">Membrane</location>
    </subcellularLocation>
</comment>
<keyword evidence="7 9" id="KW-1133">Transmembrane helix</keyword>
<keyword evidence="6 9" id="KW-0812">Transmembrane</keyword>
<keyword evidence="8 9" id="KW-0472">Membrane</keyword>
<sequence>MKAGCVILVLFALCIVEKVNCGNILVWHTEGSHWINMKPVLDTLIDRGHRVTILFQNASMFIDPKEHAQYNYHLFNVSIPMSEVVEFFDDFVHFSLYELDHLSYVRIYWRLHDLMKKDAALGLRICDGILRSDALMDKLKQAKYDLLFADPIYPCSELVAEVLNIPFVYSLRFSVANTMERLCGQLPAPPSYVPGTMVKLTDQMSFSERLINFVFYLVQDAVYCITWRQYDQYYSEILDGSHFINMKPVLDTLIDRGHRVTILFQNASMFIDPKEHAQYNYHLFNVSIPMSEVVEFFDDFVHFSLYELDHLSYVRIYWRLHDLMKKDVALGLKICDGILRSEALMDKLKQAKYDLLFTDPIYPCSELVAEVLNIPFVYSLRFSMANTMERLCGQLPAPPSYVPGTMVKLTDQMSFSERLINFVFYLVKDALYHSVWRQYDQYYSEILGKPTSFCELMGKADIWLIRTYWDFDYPRPILPNFKYIGGIHCKPAKPLPKDMEEFVQSSGDDGIVVFTLGSMIANLTKEKSNTIASALGQIPQKVLWRYKGEKPENLAPNTGLYDWIPQNDLLGHPKTRAFVTHGGTNGLYEAIYHGVPMVGIPLFADQPDNMVHMKAKGAAVIMDYNTMQTQDLVEGLKTVINDPSYKASATILSKIHHDRPETPRDEAVFWVEYVMRNKGAKHLRVEAHNLTWYQYHCLDVFAFMIGIVLLVLFMFIKTCKFCFRRCCLRSNEKNKQE</sequence>
<dbReference type="FunFam" id="3.40.50.2000:FF:000081">
    <property type="entry name" value="UDP-glucuronosyltransferase 2A2"/>
    <property type="match status" value="1"/>
</dbReference>
<accession>A0A6P3W1X3</accession>
<dbReference type="PANTHER" id="PTHR48043">
    <property type="entry name" value="EG:EG0003.4 PROTEIN-RELATED"/>
    <property type="match status" value="1"/>
</dbReference>
<evidence type="ECO:0000313" key="11">
    <source>
        <dbReference type="Proteomes" id="UP000515152"/>
    </source>
</evidence>
<dbReference type="OrthoDB" id="5835829at2759"/>
<evidence type="ECO:0000256" key="9">
    <source>
        <dbReference type="SAM" id="Phobius"/>
    </source>
</evidence>
<organism evidence="11 12">
    <name type="scientific">Clupea harengus</name>
    <name type="common">Atlantic herring</name>
    <dbReference type="NCBI Taxonomy" id="7950"/>
    <lineage>
        <taxon>Eukaryota</taxon>
        <taxon>Metazoa</taxon>
        <taxon>Chordata</taxon>
        <taxon>Craniata</taxon>
        <taxon>Vertebrata</taxon>
        <taxon>Euteleostomi</taxon>
        <taxon>Actinopterygii</taxon>
        <taxon>Neopterygii</taxon>
        <taxon>Teleostei</taxon>
        <taxon>Clupei</taxon>
        <taxon>Clupeiformes</taxon>
        <taxon>Clupeoidei</taxon>
        <taxon>Clupeidae</taxon>
        <taxon>Clupea</taxon>
    </lineage>
</organism>
<gene>
    <name evidence="12" type="primary">ugt2b3</name>
</gene>
<feature type="transmembrane region" description="Helical" evidence="9">
    <location>
        <begin position="692"/>
        <end position="715"/>
    </location>
</feature>
<dbReference type="Pfam" id="PF00201">
    <property type="entry name" value="UDPGT"/>
    <property type="match status" value="2"/>
</dbReference>
<dbReference type="PANTHER" id="PTHR48043:SF140">
    <property type="entry name" value="UDP-GLUCURONOSYLTRANSFERASE 2A1"/>
    <property type="match status" value="1"/>
</dbReference>
<evidence type="ECO:0000256" key="10">
    <source>
        <dbReference type="SAM" id="SignalP"/>
    </source>
</evidence>
<dbReference type="InterPro" id="IPR035595">
    <property type="entry name" value="UDP_glycos_trans_CS"/>
</dbReference>
<evidence type="ECO:0000256" key="6">
    <source>
        <dbReference type="ARBA" id="ARBA00022692"/>
    </source>
</evidence>
<dbReference type="GO" id="GO:0015020">
    <property type="term" value="F:glucuronosyltransferase activity"/>
    <property type="evidence" value="ECO:0007669"/>
    <property type="project" value="UniProtKB-EC"/>
</dbReference>
<dbReference type="RefSeq" id="XP_012686014.2">
    <property type="nucleotide sequence ID" value="XM_012830560.3"/>
</dbReference>
<dbReference type="InterPro" id="IPR002213">
    <property type="entry name" value="UDP_glucos_trans"/>
</dbReference>
<proteinExistence type="inferred from homology"/>
<feature type="signal peptide" evidence="10">
    <location>
        <begin position="1"/>
        <end position="21"/>
    </location>
</feature>
<keyword evidence="4" id="KW-0328">Glycosyltransferase</keyword>
<comment type="similarity">
    <text evidence="2">Belongs to the UDP-glycosyltransferase family.</text>
</comment>
<dbReference type="GeneID" id="105902920"/>
<name>A0A6P3W1X3_CLUHA</name>
<evidence type="ECO:0000256" key="4">
    <source>
        <dbReference type="ARBA" id="ARBA00022676"/>
    </source>
</evidence>
<dbReference type="CTD" id="100384898"/>
<keyword evidence="5" id="KW-0808">Transferase</keyword>
<evidence type="ECO:0000256" key="5">
    <source>
        <dbReference type="ARBA" id="ARBA00022679"/>
    </source>
</evidence>
<dbReference type="Proteomes" id="UP000515152">
    <property type="component" value="Chromosome 7"/>
</dbReference>
<evidence type="ECO:0000313" key="12">
    <source>
        <dbReference type="RefSeq" id="XP_012686014.2"/>
    </source>
</evidence>
<reference evidence="12" key="1">
    <citation type="submission" date="2025-08" db="UniProtKB">
        <authorList>
            <consortium name="RefSeq"/>
        </authorList>
    </citation>
    <scope>IDENTIFICATION</scope>
</reference>
<dbReference type="CDD" id="cd03784">
    <property type="entry name" value="GT1_Gtf-like"/>
    <property type="match status" value="1"/>
</dbReference>